<gene>
    <name evidence="2" type="ORF">TTHERM_000141009</name>
</gene>
<evidence type="ECO:0000313" key="2">
    <source>
        <dbReference type="EMBL" id="EWS75642.1"/>
    </source>
</evidence>
<dbReference type="EMBL" id="GG662793">
    <property type="protein sequence ID" value="EWS75642.1"/>
    <property type="molecule type" value="Genomic_DNA"/>
</dbReference>
<evidence type="ECO:0000256" key="1">
    <source>
        <dbReference type="SAM" id="MobiDB-lite"/>
    </source>
</evidence>
<dbReference type="KEGG" id="tet:TTHERM_000141009"/>
<feature type="compositionally biased region" description="Low complexity" evidence="1">
    <location>
        <begin position="726"/>
        <end position="735"/>
    </location>
</feature>
<dbReference type="RefSeq" id="XP_012651788.1">
    <property type="nucleotide sequence ID" value="XM_012796334.1"/>
</dbReference>
<dbReference type="GeneID" id="24437483"/>
<keyword evidence="3" id="KW-1185">Reference proteome</keyword>
<accession>W7XDJ4</accession>
<reference evidence="3" key="1">
    <citation type="journal article" date="2006" name="PLoS Biol.">
        <title>Macronuclear genome sequence of the ciliate Tetrahymena thermophila, a model eukaryote.</title>
        <authorList>
            <person name="Eisen J.A."/>
            <person name="Coyne R.S."/>
            <person name="Wu M."/>
            <person name="Wu D."/>
            <person name="Thiagarajan M."/>
            <person name="Wortman J.R."/>
            <person name="Badger J.H."/>
            <person name="Ren Q."/>
            <person name="Amedeo P."/>
            <person name="Jones K.M."/>
            <person name="Tallon L.J."/>
            <person name="Delcher A.L."/>
            <person name="Salzberg S.L."/>
            <person name="Silva J.C."/>
            <person name="Haas B.J."/>
            <person name="Majoros W.H."/>
            <person name="Farzad M."/>
            <person name="Carlton J.M."/>
            <person name="Smith R.K. Jr."/>
            <person name="Garg J."/>
            <person name="Pearlman R.E."/>
            <person name="Karrer K.M."/>
            <person name="Sun L."/>
            <person name="Manning G."/>
            <person name="Elde N.C."/>
            <person name="Turkewitz A.P."/>
            <person name="Asai D.J."/>
            <person name="Wilkes D.E."/>
            <person name="Wang Y."/>
            <person name="Cai H."/>
            <person name="Collins K."/>
            <person name="Stewart B.A."/>
            <person name="Lee S.R."/>
            <person name="Wilamowska K."/>
            <person name="Weinberg Z."/>
            <person name="Ruzzo W.L."/>
            <person name="Wloga D."/>
            <person name="Gaertig J."/>
            <person name="Frankel J."/>
            <person name="Tsao C.-C."/>
            <person name="Gorovsky M.A."/>
            <person name="Keeling P.J."/>
            <person name="Waller R.F."/>
            <person name="Patron N.J."/>
            <person name="Cherry J.M."/>
            <person name="Stover N.A."/>
            <person name="Krieger C.J."/>
            <person name="del Toro C."/>
            <person name="Ryder H.F."/>
            <person name="Williamson S.C."/>
            <person name="Barbeau R.A."/>
            <person name="Hamilton E.P."/>
            <person name="Orias E."/>
        </authorList>
    </citation>
    <scope>NUCLEOTIDE SEQUENCE [LARGE SCALE GENOMIC DNA]</scope>
    <source>
        <strain evidence="3">SB210</strain>
    </source>
</reference>
<feature type="compositionally biased region" description="Low complexity" evidence="1">
    <location>
        <begin position="533"/>
        <end position="561"/>
    </location>
</feature>
<proteinExistence type="predicted"/>
<sequence length="744" mass="86672">MSTFLGNQEKTVYIEDVIQQQKPQKNNISPYLTDKDRERGFFPSCRTDRFDWQKNNAMLDLNTNKKPAQQQEQDTQGKWNKLIMKTENERVSRRCITPNSNTYQSSQRVLNPNLLGTPKFEGIKVYKNQINDNWQKRRQDGHEKAIEFKHQKNIDQYIPNEFVIPNTEGREKRDFSRLGRTEFSNREQISQILVDKSLNNICDDSKISKSLTPDRCLYQKTHLKSGLIPTEERNEMQRINRSKSQKQQGGQIKYLLTDNSSIISNNTNNTHNTCSVEKISKKYVNKQLKHKINEESKDFWKDMTQNDVWKEEIQLRNEFKYGRNCTREYILQENPMFKEGSAQSYLDFISETNLKTDLQRKKQNTVKTTQQRPACSKSPQNKFQDNILTNTSSANYSQKDLIVENRVNSKSPFKNSQKEKSEIHSVLSYRTCDNNQQKQSLNYKLQSEYSKSPSSKFNTNVLRNSIKENLTYSKSPARNSFLTRSETHSNLNLYKQNQHNKQVSQLSKSPSARIITNQEYPKLQSKSPSRYQSNNTYSKIYSSNNSNNQQKNQRINNEQQNARQNSKSPSQVSQRAPLSQVNNNSNKQIYQNRPRQQNQQNDDNTSIKSIVQNLFQEKSNYQNQQNRTQKDNNDNFSILSYSVSQIGGCSKEQQSPIKKYGNKSCLNEGILFYEDSSVISHISKLNKSQVSQITTQNKKIINQNQDKENVQFASQTVKKQREMSKSPRSSKIGSSQVGSLLKHF</sequence>
<feature type="compositionally biased region" description="Polar residues" evidence="1">
    <location>
        <begin position="518"/>
        <end position="532"/>
    </location>
</feature>
<feature type="region of interest" description="Disordered" evidence="1">
    <location>
        <begin position="518"/>
        <end position="585"/>
    </location>
</feature>
<dbReference type="InParanoid" id="W7XDJ4"/>
<organism evidence="2 3">
    <name type="scientific">Tetrahymena thermophila (strain SB210)</name>
    <dbReference type="NCBI Taxonomy" id="312017"/>
    <lineage>
        <taxon>Eukaryota</taxon>
        <taxon>Sar</taxon>
        <taxon>Alveolata</taxon>
        <taxon>Ciliophora</taxon>
        <taxon>Intramacronucleata</taxon>
        <taxon>Oligohymenophorea</taxon>
        <taxon>Hymenostomatida</taxon>
        <taxon>Tetrahymenina</taxon>
        <taxon>Tetrahymenidae</taxon>
        <taxon>Tetrahymena</taxon>
    </lineage>
</organism>
<evidence type="ECO:0000313" key="3">
    <source>
        <dbReference type="Proteomes" id="UP000009168"/>
    </source>
</evidence>
<name>W7XDJ4_TETTS</name>
<dbReference type="Proteomes" id="UP000009168">
    <property type="component" value="Unassembled WGS sequence"/>
</dbReference>
<protein>
    <submittedName>
        <fullName evidence="2">Uncharacterized protein</fullName>
    </submittedName>
</protein>
<feature type="compositionally biased region" description="Polar residues" evidence="1">
    <location>
        <begin position="562"/>
        <end position="585"/>
    </location>
</feature>
<dbReference type="AlphaFoldDB" id="W7XDJ4"/>
<feature type="region of interest" description="Disordered" evidence="1">
    <location>
        <begin position="714"/>
        <end position="744"/>
    </location>
</feature>
<feature type="region of interest" description="Disordered" evidence="1">
    <location>
        <begin position="364"/>
        <end position="385"/>
    </location>
</feature>
<feature type="compositionally biased region" description="Polar residues" evidence="1">
    <location>
        <begin position="365"/>
        <end position="385"/>
    </location>
</feature>